<dbReference type="NCBIfam" id="NF004347">
    <property type="entry name" value="PRK05728.1-4"/>
    <property type="match status" value="1"/>
</dbReference>
<name>A0A1E5Q6D8_9PROT</name>
<reference evidence="2" key="1">
    <citation type="submission" date="2016-07" db="EMBL/GenBank/DDBJ databases">
        <authorList>
            <person name="Florea S."/>
            <person name="Webb J.S."/>
            <person name="Jaromczyk J."/>
            <person name="Schardl C.L."/>
        </authorList>
    </citation>
    <scope>NUCLEOTIDE SEQUENCE [LARGE SCALE GENOMIC DNA]</scope>
    <source>
        <strain evidence="2">MV-1</strain>
    </source>
</reference>
<dbReference type="SUPFAM" id="SSF102400">
    <property type="entry name" value="DNA polymerase III chi subunit"/>
    <property type="match status" value="1"/>
</dbReference>
<comment type="caution">
    <text evidence="1">The sequence shown here is derived from an EMBL/GenBank/DDBJ whole genome shotgun (WGS) entry which is preliminary data.</text>
</comment>
<proteinExistence type="predicted"/>
<dbReference type="Proteomes" id="UP000095347">
    <property type="component" value="Unassembled WGS sequence"/>
</dbReference>
<dbReference type="GO" id="GO:0003677">
    <property type="term" value="F:DNA binding"/>
    <property type="evidence" value="ECO:0007669"/>
    <property type="project" value="InterPro"/>
</dbReference>
<dbReference type="OrthoDB" id="9795973at2"/>
<evidence type="ECO:0000313" key="2">
    <source>
        <dbReference type="Proteomes" id="UP000095347"/>
    </source>
</evidence>
<dbReference type="GO" id="GO:0006260">
    <property type="term" value="P:DNA replication"/>
    <property type="evidence" value="ECO:0007669"/>
    <property type="project" value="InterPro"/>
</dbReference>
<dbReference type="InterPro" id="IPR036768">
    <property type="entry name" value="PolIII_chi_sf"/>
</dbReference>
<gene>
    <name evidence="1" type="ORF">BEN30_14145</name>
</gene>
<dbReference type="GO" id="GO:0032298">
    <property type="term" value="P:positive regulation of DNA-templated DNA replication initiation"/>
    <property type="evidence" value="ECO:0007669"/>
    <property type="project" value="TreeGrafter"/>
</dbReference>
<dbReference type="PANTHER" id="PTHR38767:SF1">
    <property type="entry name" value="DNA POLYMERASE III SUBUNIT CHI"/>
    <property type="match status" value="1"/>
</dbReference>
<keyword evidence="2" id="KW-1185">Reference proteome</keyword>
<dbReference type="Gene3D" id="3.40.50.10110">
    <property type="entry name" value="DNA polymerase III subunit chi"/>
    <property type="match status" value="1"/>
</dbReference>
<evidence type="ECO:0000313" key="1">
    <source>
        <dbReference type="EMBL" id="OEJ65599.1"/>
    </source>
</evidence>
<dbReference type="EMBL" id="MCGG01000048">
    <property type="protein sequence ID" value="OEJ65599.1"/>
    <property type="molecule type" value="Genomic_DNA"/>
</dbReference>
<dbReference type="RefSeq" id="WP_069958727.1">
    <property type="nucleotide sequence ID" value="NZ_MCGG01000048.1"/>
</dbReference>
<dbReference type="Pfam" id="PF04364">
    <property type="entry name" value="DNA_pol3_chi"/>
    <property type="match status" value="1"/>
</dbReference>
<protein>
    <submittedName>
        <fullName evidence="1">DNA polymerase III subunit chi</fullName>
    </submittedName>
</protein>
<dbReference type="STRING" id="28181.BEN30_14145"/>
<dbReference type="PANTHER" id="PTHR38767">
    <property type="entry name" value="DNA POLYMERASE III SUBUNIT CHI"/>
    <property type="match status" value="1"/>
</dbReference>
<accession>A0A1E5Q6D8</accession>
<dbReference type="AlphaFoldDB" id="A0A1E5Q6D8"/>
<sequence length="150" mass="16915">MTEIAFYHLTHSPLEAALPKLLEKTLEAGKRALVRTISEARVEHLGGVLWTYDPASWLAHGSAKDGHAEEQPIWLTCAEENPNGAEFLFVTDGAAPEQVDGFERCFELFDGTRDDSVQNARQRWKTFKAAGHALTYWQQTERGGWQKKET</sequence>
<dbReference type="GO" id="GO:0003887">
    <property type="term" value="F:DNA-directed DNA polymerase activity"/>
    <property type="evidence" value="ECO:0007669"/>
    <property type="project" value="InterPro"/>
</dbReference>
<organism evidence="1 2">
    <name type="scientific">Magnetovibrio blakemorei</name>
    <dbReference type="NCBI Taxonomy" id="28181"/>
    <lineage>
        <taxon>Bacteria</taxon>
        <taxon>Pseudomonadati</taxon>
        <taxon>Pseudomonadota</taxon>
        <taxon>Alphaproteobacteria</taxon>
        <taxon>Rhodospirillales</taxon>
        <taxon>Magnetovibrionaceae</taxon>
        <taxon>Magnetovibrio</taxon>
    </lineage>
</organism>
<dbReference type="InterPro" id="IPR007459">
    <property type="entry name" value="DNA_pol3_chi"/>
</dbReference>